<dbReference type="Proteomes" id="UP000199092">
    <property type="component" value="Chromosome I"/>
</dbReference>
<dbReference type="InterPro" id="IPR023393">
    <property type="entry name" value="START-like_dom_sf"/>
</dbReference>
<organism evidence="1 2">
    <name type="scientific">Friedmanniella luteola</name>
    <dbReference type="NCBI Taxonomy" id="546871"/>
    <lineage>
        <taxon>Bacteria</taxon>
        <taxon>Bacillati</taxon>
        <taxon>Actinomycetota</taxon>
        <taxon>Actinomycetes</taxon>
        <taxon>Propionibacteriales</taxon>
        <taxon>Nocardioidaceae</taxon>
        <taxon>Friedmanniella</taxon>
    </lineage>
</organism>
<dbReference type="InterPro" id="IPR019587">
    <property type="entry name" value="Polyketide_cyclase/dehydratase"/>
</dbReference>
<protein>
    <submittedName>
        <fullName evidence="1">Polyketide cyclase / dehydrase and lipid transport</fullName>
    </submittedName>
</protein>
<sequence length="129" mass="14023">MAVRRLTAEGPAAVGTAWERYAEIARWPTWSPQIVRVDADAERIARGVTGTVHALGGLRLRFTITDVDVVARRWSWLVRLGPLQLDLHHDVRAVPGGGSATGLVIQGPAAVVTAYAPLAWWALQKLVAR</sequence>
<dbReference type="STRING" id="546871.SAMN04488543_0908"/>
<dbReference type="EMBL" id="LT629749">
    <property type="protein sequence ID" value="SDS00731.1"/>
    <property type="molecule type" value="Genomic_DNA"/>
</dbReference>
<evidence type="ECO:0000313" key="1">
    <source>
        <dbReference type="EMBL" id="SDS00731.1"/>
    </source>
</evidence>
<gene>
    <name evidence="1" type="ORF">SAMN04488543_0908</name>
</gene>
<keyword evidence="2" id="KW-1185">Reference proteome</keyword>
<dbReference type="SUPFAM" id="SSF55961">
    <property type="entry name" value="Bet v1-like"/>
    <property type="match status" value="1"/>
</dbReference>
<name>A0A1H1NNU3_9ACTN</name>
<dbReference type="AlphaFoldDB" id="A0A1H1NNU3"/>
<reference evidence="1 2" key="1">
    <citation type="submission" date="2016-10" db="EMBL/GenBank/DDBJ databases">
        <authorList>
            <person name="de Groot N.N."/>
        </authorList>
    </citation>
    <scope>NUCLEOTIDE SEQUENCE [LARGE SCALE GENOMIC DNA]</scope>
    <source>
        <strain evidence="1 2">DSM 21741</strain>
    </source>
</reference>
<dbReference type="Gene3D" id="3.30.530.20">
    <property type="match status" value="1"/>
</dbReference>
<accession>A0A1H1NNU3</accession>
<dbReference type="OrthoDB" id="191189at2"/>
<dbReference type="RefSeq" id="WP_091410562.1">
    <property type="nucleotide sequence ID" value="NZ_LT629749.1"/>
</dbReference>
<proteinExistence type="predicted"/>
<dbReference type="Pfam" id="PF10604">
    <property type="entry name" value="Polyketide_cyc2"/>
    <property type="match status" value="1"/>
</dbReference>
<evidence type="ECO:0000313" key="2">
    <source>
        <dbReference type="Proteomes" id="UP000199092"/>
    </source>
</evidence>